<dbReference type="GO" id="GO:0017070">
    <property type="term" value="F:U6 snRNA binding"/>
    <property type="evidence" value="ECO:0007669"/>
    <property type="project" value="TreeGrafter"/>
</dbReference>
<dbReference type="InterPro" id="IPR036322">
    <property type="entry name" value="WD40_repeat_dom_sf"/>
</dbReference>
<keyword evidence="2" id="KW-0677">Repeat</keyword>
<name>X6NVF4_RETFI</name>
<comment type="caution">
    <text evidence="4">The sequence shown here is derived from an EMBL/GenBank/DDBJ whole genome shotgun (WGS) entry which is preliminary data.</text>
</comment>
<protein>
    <submittedName>
        <fullName evidence="4">G-protein beta WD-40 repeats containing protein</fullName>
    </submittedName>
</protein>
<feature type="repeat" description="WD" evidence="3">
    <location>
        <begin position="515"/>
        <end position="556"/>
    </location>
</feature>
<feature type="repeat" description="WD" evidence="3">
    <location>
        <begin position="431"/>
        <end position="472"/>
    </location>
</feature>
<evidence type="ECO:0000256" key="2">
    <source>
        <dbReference type="ARBA" id="ARBA00022737"/>
    </source>
</evidence>
<dbReference type="SMART" id="SM00320">
    <property type="entry name" value="WD40"/>
    <property type="match status" value="7"/>
</dbReference>
<organism evidence="4 5">
    <name type="scientific">Reticulomyxa filosa</name>
    <dbReference type="NCBI Taxonomy" id="46433"/>
    <lineage>
        <taxon>Eukaryota</taxon>
        <taxon>Sar</taxon>
        <taxon>Rhizaria</taxon>
        <taxon>Retaria</taxon>
        <taxon>Foraminifera</taxon>
        <taxon>Monothalamids</taxon>
        <taxon>Reticulomyxidae</taxon>
        <taxon>Reticulomyxa</taxon>
    </lineage>
</organism>
<dbReference type="GO" id="GO:0000398">
    <property type="term" value="P:mRNA splicing, via spliceosome"/>
    <property type="evidence" value="ECO:0007669"/>
    <property type="project" value="TreeGrafter"/>
</dbReference>
<reference evidence="4 5" key="1">
    <citation type="journal article" date="2013" name="Curr. Biol.">
        <title>The Genome of the Foraminiferan Reticulomyxa filosa.</title>
        <authorList>
            <person name="Glockner G."/>
            <person name="Hulsmann N."/>
            <person name="Schleicher M."/>
            <person name="Noegel A.A."/>
            <person name="Eichinger L."/>
            <person name="Gallinger C."/>
            <person name="Pawlowski J."/>
            <person name="Sierra R."/>
            <person name="Euteneuer U."/>
            <person name="Pillet L."/>
            <person name="Moustafa A."/>
            <person name="Platzer M."/>
            <person name="Groth M."/>
            <person name="Szafranski K."/>
            <person name="Schliwa M."/>
        </authorList>
    </citation>
    <scope>NUCLEOTIDE SEQUENCE [LARGE SCALE GENOMIC DNA]</scope>
</reference>
<dbReference type="InterPro" id="IPR015915">
    <property type="entry name" value="Kelch-typ_b-propeller"/>
</dbReference>
<dbReference type="InterPro" id="IPR001680">
    <property type="entry name" value="WD40_rpt"/>
</dbReference>
<dbReference type="GO" id="GO:0030621">
    <property type="term" value="F:U4 snRNA binding"/>
    <property type="evidence" value="ECO:0007669"/>
    <property type="project" value="TreeGrafter"/>
</dbReference>
<dbReference type="EMBL" id="ASPP01005846">
    <property type="protein sequence ID" value="ETO29784.1"/>
    <property type="molecule type" value="Genomic_DNA"/>
</dbReference>
<accession>X6NVF4</accession>
<dbReference type="PROSITE" id="PS50294">
    <property type="entry name" value="WD_REPEATS_REGION"/>
    <property type="match status" value="7"/>
</dbReference>
<dbReference type="InterPro" id="IPR020472">
    <property type="entry name" value="WD40_PAC1"/>
</dbReference>
<dbReference type="PANTHER" id="PTHR19846:SF0">
    <property type="entry name" value="PRE-MRNA PROCESSING FACTOR 4"/>
    <property type="match status" value="1"/>
</dbReference>
<feature type="repeat" description="WD" evidence="3">
    <location>
        <begin position="641"/>
        <end position="682"/>
    </location>
</feature>
<dbReference type="Proteomes" id="UP000023152">
    <property type="component" value="Unassembled WGS sequence"/>
</dbReference>
<dbReference type="InterPro" id="IPR015943">
    <property type="entry name" value="WD40/YVTN_repeat-like_dom_sf"/>
</dbReference>
<gene>
    <name evidence="4" type="ORF">RFI_07332</name>
</gene>
<evidence type="ECO:0000313" key="4">
    <source>
        <dbReference type="EMBL" id="ETO29784.1"/>
    </source>
</evidence>
<evidence type="ECO:0000256" key="3">
    <source>
        <dbReference type="PROSITE-ProRule" id="PRU00221"/>
    </source>
</evidence>
<dbReference type="Gene3D" id="2.120.10.80">
    <property type="entry name" value="Kelch-type beta propeller"/>
    <property type="match status" value="1"/>
</dbReference>
<dbReference type="PROSITE" id="PS50082">
    <property type="entry name" value="WD_REPEATS_2"/>
    <property type="match status" value="7"/>
</dbReference>
<feature type="repeat" description="WD" evidence="3">
    <location>
        <begin position="683"/>
        <end position="717"/>
    </location>
</feature>
<dbReference type="SUPFAM" id="SSF50978">
    <property type="entry name" value="WD40 repeat-like"/>
    <property type="match status" value="1"/>
</dbReference>
<dbReference type="PROSITE" id="PS00678">
    <property type="entry name" value="WD_REPEATS_1"/>
    <property type="match status" value="4"/>
</dbReference>
<dbReference type="GO" id="GO:0046540">
    <property type="term" value="C:U4/U6 x U5 tri-snRNP complex"/>
    <property type="evidence" value="ECO:0007669"/>
    <property type="project" value="TreeGrafter"/>
</dbReference>
<keyword evidence="5" id="KW-1185">Reference proteome</keyword>
<dbReference type="InterPro" id="IPR019775">
    <property type="entry name" value="WD40_repeat_CS"/>
</dbReference>
<feature type="repeat" description="WD" evidence="3">
    <location>
        <begin position="557"/>
        <end position="598"/>
    </location>
</feature>
<dbReference type="Pfam" id="PF00400">
    <property type="entry name" value="WD40"/>
    <property type="match status" value="7"/>
</dbReference>
<evidence type="ECO:0000313" key="5">
    <source>
        <dbReference type="Proteomes" id="UP000023152"/>
    </source>
</evidence>
<dbReference type="CDD" id="cd00200">
    <property type="entry name" value="WD40"/>
    <property type="match status" value="1"/>
</dbReference>
<dbReference type="PANTHER" id="PTHR19846">
    <property type="entry name" value="WD40 REPEAT PROTEIN"/>
    <property type="match status" value="1"/>
</dbReference>
<dbReference type="PRINTS" id="PR00320">
    <property type="entry name" value="GPROTEINBRPT"/>
</dbReference>
<keyword evidence="1 3" id="KW-0853">WD repeat</keyword>
<sequence length="717" mass="81913">MDTNDMKIRETENMRATSFEALAFFPVPLQKTQCVIYKHEILVCGSIWERSCYSYHILKNEYRAICSYPKGAGLNGHCVVELINNSQDANAITLLSFGGQGKKQKKHTLMMKYVSVWDNSNEIKKMEHCNEWIPFVDKDNKPVSIGRNEDDYTGARAFVGGSKNHLLFITHCPNNIHVFDLNTFQHVKQANLPIDDACIQYHCFVPKIGKGSARNFTDEKVHEMLLFYKNVGLSIEYDEDNNVFQFHKVWVCTSIRQLYSYGYICINGFILFFGGDSDCSISTEIHRYSITENTWMKFENNLPSPLTHLVAVLHEHNMFLHIIGGYDGDAIESVHMKTNVKEWLQEETEKEIQWETEEEEKKYLEKIKNELIEMKEDFDVKKWKRNYNDNRILDSLIIYQNGMDRGFQYHYFEIHSGTFGFMKYFRPLKILEAHTGIVYGVRFSPDGSKILSHSEDGTIVIWDAKLGKQIQVLKGHVLSVYDAQFSPDGNMVVSCSLDRTIRLWDVKSGSEIRMWRGHSNSITSTEFSPDGKIVVSGSCDQTIRLWDIQSGQEIQKMEGHFNWVNDVEFSSDGQRLVSSSSDDTIGIWDVKSGELINTLVGHLGYVMTAQFSPCNRFIVSCSSDGTIKIWDDKTKKELKSLTGHSATIRDVQFFPDGQTVVSCSLDKTIRLWDVQLGVEIQKLEGSANYVIGVDISPDGNTVVSSGSDKTIRLWGAF</sequence>
<evidence type="ECO:0000256" key="1">
    <source>
        <dbReference type="ARBA" id="ARBA00022574"/>
    </source>
</evidence>
<proteinExistence type="predicted"/>
<dbReference type="AlphaFoldDB" id="X6NVF4"/>
<dbReference type="Gene3D" id="2.130.10.10">
    <property type="entry name" value="YVTN repeat-like/Quinoprotein amine dehydrogenase"/>
    <property type="match status" value="3"/>
</dbReference>
<feature type="repeat" description="WD" evidence="3">
    <location>
        <begin position="599"/>
        <end position="640"/>
    </location>
</feature>
<feature type="repeat" description="WD" evidence="3">
    <location>
        <begin position="473"/>
        <end position="514"/>
    </location>
</feature>
<dbReference type="SUPFAM" id="SSF117281">
    <property type="entry name" value="Kelch motif"/>
    <property type="match status" value="1"/>
</dbReference>